<dbReference type="SUPFAM" id="SSF52540">
    <property type="entry name" value="P-loop containing nucleoside triphosphate hydrolases"/>
    <property type="match status" value="1"/>
</dbReference>
<evidence type="ECO:0000256" key="1">
    <source>
        <dbReference type="ARBA" id="ARBA00022448"/>
    </source>
</evidence>
<evidence type="ECO:0000313" key="6">
    <source>
        <dbReference type="Proteomes" id="UP000886752"/>
    </source>
</evidence>
<reference evidence="5" key="1">
    <citation type="journal article" date="2021" name="PeerJ">
        <title>Extensive microbial diversity within the chicken gut microbiome revealed by metagenomics and culture.</title>
        <authorList>
            <person name="Gilroy R."/>
            <person name="Ravi A."/>
            <person name="Getino M."/>
            <person name="Pursley I."/>
            <person name="Horton D.L."/>
            <person name="Alikhan N.F."/>
            <person name="Baker D."/>
            <person name="Gharbi K."/>
            <person name="Hall N."/>
            <person name="Watson M."/>
            <person name="Adriaenssens E.M."/>
            <person name="Foster-Nyarko E."/>
            <person name="Jarju S."/>
            <person name="Secka A."/>
            <person name="Antonio M."/>
            <person name="Oren A."/>
            <person name="Chaudhuri R.R."/>
            <person name="La Ragione R."/>
            <person name="Hildebrand F."/>
            <person name="Pallen M.J."/>
        </authorList>
    </citation>
    <scope>NUCLEOTIDE SEQUENCE</scope>
    <source>
        <strain evidence="5">ChiHecec2B26-446</strain>
    </source>
</reference>
<sequence>MAKNALDLAHIFVEFSGNKVLTDVHASIPEGGLTVFVGPNGAGKTTLLLCIMGEVPYRGEIRFHPDIRGYIGYVPQNLQTQTYTPITCAEFLGMSYSRRPLWLGMSNAGRQAVARVLDRVGMKNAEKRCIGELSGGEMRRILLAAALLRSPRLLLLDEPAAGVDMRGERLFWDILDDLRTREKITIVMVSHNLSLTAHYASHVICVSRGRCMEGTPHAILTAQNLMTIFGIPIHLYPDQCALSHDLCPMCGAFSMGSDTPAEAASCACKPPAAHN</sequence>
<dbReference type="PROSITE" id="PS50893">
    <property type="entry name" value="ABC_TRANSPORTER_2"/>
    <property type="match status" value="1"/>
</dbReference>
<comment type="caution">
    <text evidence="5">The sequence shown here is derived from an EMBL/GenBank/DDBJ whole genome shotgun (WGS) entry which is preliminary data.</text>
</comment>
<protein>
    <submittedName>
        <fullName evidence="5">Metal ABC transporter ATP-binding protein</fullName>
    </submittedName>
</protein>
<dbReference type="InterPro" id="IPR003593">
    <property type="entry name" value="AAA+_ATPase"/>
</dbReference>
<dbReference type="AlphaFoldDB" id="A0A9D1PYK0"/>
<reference evidence="5" key="2">
    <citation type="submission" date="2021-04" db="EMBL/GenBank/DDBJ databases">
        <authorList>
            <person name="Gilroy R."/>
        </authorList>
    </citation>
    <scope>NUCLEOTIDE SEQUENCE</scope>
    <source>
        <strain evidence="5">ChiHecec2B26-446</strain>
    </source>
</reference>
<keyword evidence="1" id="KW-0813">Transport</keyword>
<dbReference type="InterPro" id="IPR003439">
    <property type="entry name" value="ABC_transporter-like_ATP-bd"/>
</dbReference>
<evidence type="ECO:0000313" key="5">
    <source>
        <dbReference type="EMBL" id="HIW01275.1"/>
    </source>
</evidence>
<dbReference type="PANTHER" id="PTHR42734">
    <property type="entry name" value="METAL TRANSPORT SYSTEM ATP-BINDING PROTEIN TM_0124-RELATED"/>
    <property type="match status" value="1"/>
</dbReference>
<proteinExistence type="predicted"/>
<evidence type="ECO:0000256" key="2">
    <source>
        <dbReference type="ARBA" id="ARBA00022741"/>
    </source>
</evidence>
<dbReference type="GO" id="GO:0005524">
    <property type="term" value="F:ATP binding"/>
    <property type="evidence" value="ECO:0007669"/>
    <property type="project" value="UniProtKB-KW"/>
</dbReference>
<dbReference type="GO" id="GO:0016887">
    <property type="term" value="F:ATP hydrolysis activity"/>
    <property type="evidence" value="ECO:0007669"/>
    <property type="project" value="InterPro"/>
</dbReference>
<dbReference type="Pfam" id="PF00005">
    <property type="entry name" value="ABC_tran"/>
    <property type="match status" value="1"/>
</dbReference>
<keyword evidence="3 5" id="KW-0067">ATP-binding</keyword>
<dbReference type="Proteomes" id="UP000886752">
    <property type="component" value="Unassembled WGS sequence"/>
</dbReference>
<name>A0A9D1PYK0_9BACT</name>
<evidence type="ECO:0000256" key="3">
    <source>
        <dbReference type="ARBA" id="ARBA00022840"/>
    </source>
</evidence>
<dbReference type="PROSITE" id="PS00211">
    <property type="entry name" value="ABC_TRANSPORTER_1"/>
    <property type="match status" value="1"/>
</dbReference>
<dbReference type="InterPro" id="IPR050153">
    <property type="entry name" value="Metal_Ion_Import_ABC"/>
</dbReference>
<accession>A0A9D1PYK0</accession>
<gene>
    <name evidence="5" type="ORF">H9894_08830</name>
</gene>
<dbReference type="InterPro" id="IPR017871">
    <property type="entry name" value="ABC_transporter-like_CS"/>
</dbReference>
<feature type="domain" description="ABC transporter" evidence="4">
    <location>
        <begin position="6"/>
        <end position="233"/>
    </location>
</feature>
<dbReference type="SMART" id="SM00382">
    <property type="entry name" value="AAA"/>
    <property type="match status" value="1"/>
</dbReference>
<dbReference type="Gene3D" id="3.40.50.300">
    <property type="entry name" value="P-loop containing nucleotide triphosphate hydrolases"/>
    <property type="match status" value="1"/>
</dbReference>
<evidence type="ECO:0000259" key="4">
    <source>
        <dbReference type="PROSITE" id="PS50893"/>
    </source>
</evidence>
<dbReference type="InterPro" id="IPR027417">
    <property type="entry name" value="P-loop_NTPase"/>
</dbReference>
<dbReference type="EMBL" id="DXHV01000077">
    <property type="protein sequence ID" value="HIW01275.1"/>
    <property type="molecule type" value="Genomic_DNA"/>
</dbReference>
<keyword evidence="2" id="KW-0547">Nucleotide-binding</keyword>
<organism evidence="5 6">
    <name type="scientific">Candidatus Desulfovibrio intestinipullorum</name>
    <dbReference type="NCBI Taxonomy" id="2838536"/>
    <lineage>
        <taxon>Bacteria</taxon>
        <taxon>Pseudomonadati</taxon>
        <taxon>Thermodesulfobacteriota</taxon>
        <taxon>Desulfovibrionia</taxon>
        <taxon>Desulfovibrionales</taxon>
        <taxon>Desulfovibrionaceae</taxon>
        <taxon>Desulfovibrio</taxon>
    </lineage>
</organism>
<dbReference type="PANTHER" id="PTHR42734:SF7">
    <property type="entry name" value="ATP-BINDING COMPONENT OF ABC TRANSPORTER-RELATED"/>
    <property type="match status" value="1"/>
</dbReference>